<dbReference type="EMBL" id="JQEC01000001">
    <property type="protein sequence ID" value="KGJ97934.1"/>
    <property type="molecule type" value="Genomic_DNA"/>
</dbReference>
<dbReference type="GO" id="GO:0006874">
    <property type="term" value="P:intracellular calcium ion homeostasis"/>
    <property type="evidence" value="ECO:0007669"/>
    <property type="project" value="TreeGrafter"/>
</dbReference>
<dbReference type="GO" id="GO:0005262">
    <property type="term" value="F:calcium channel activity"/>
    <property type="evidence" value="ECO:0007669"/>
    <property type="project" value="TreeGrafter"/>
</dbReference>
<reference evidence="7 8" key="1">
    <citation type="submission" date="2014-08" db="EMBL/GenBank/DDBJ databases">
        <title>Genomic and Phenotypic Diversity of Colwellia psychrerythraea strains from Disparate Marine Basins.</title>
        <authorList>
            <person name="Techtmann S.M."/>
            <person name="Stelling S.C."/>
            <person name="Utturkar S.M."/>
            <person name="Alshibli N."/>
            <person name="Harris A."/>
            <person name="Brown S.D."/>
            <person name="Hazen T.C."/>
        </authorList>
    </citation>
    <scope>NUCLEOTIDE SEQUENCE [LARGE SCALE GENOMIC DNA]</scope>
    <source>
        <strain evidence="7 8">GAB14E</strain>
    </source>
</reference>
<dbReference type="PANTHER" id="PTHR10846">
    <property type="entry name" value="SODIUM/POTASSIUM/CALCIUM EXCHANGER"/>
    <property type="match status" value="1"/>
</dbReference>
<feature type="domain" description="Sodium/calcium exchanger membrane region" evidence="6">
    <location>
        <begin position="5"/>
        <end position="152"/>
    </location>
</feature>
<keyword evidence="2 5" id="KW-0812">Transmembrane</keyword>
<feature type="transmembrane region" description="Helical" evidence="5">
    <location>
        <begin position="105"/>
        <end position="123"/>
    </location>
</feature>
<dbReference type="PATRIC" id="fig|28229.3.peg.25"/>
<feature type="transmembrane region" description="Helical" evidence="5">
    <location>
        <begin position="248"/>
        <end position="271"/>
    </location>
</feature>
<evidence type="ECO:0000256" key="3">
    <source>
        <dbReference type="ARBA" id="ARBA00022989"/>
    </source>
</evidence>
<dbReference type="AlphaFoldDB" id="A0A099L4P1"/>
<evidence type="ECO:0000256" key="2">
    <source>
        <dbReference type="ARBA" id="ARBA00022692"/>
    </source>
</evidence>
<protein>
    <submittedName>
        <fullName evidence="7">Na+/Ca+ antiporter, CaCA family</fullName>
    </submittedName>
</protein>
<gene>
    <name evidence="7" type="ORF">GAB14E_0871</name>
</gene>
<keyword evidence="3 5" id="KW-1133">Transmembrane helix</keyword>
<comment type="caution">
    <text evidence="7">The sequence shown here is derived from an EMBL/GenBank/DDBJ whole genome shotgun (WGS) entry which is preliminary data.</text>
</comment>
<feature type="transmembrane region" description="Helical" evidence="5">
    <location>
        <begin position="6"/>
        <end position="26"/>
    </location>
</feature>
<feature type="transmembrane region" description="Helical" evidence="5">
    <location>
        <begin position="78"/>
        <end position="96"/>
    </location>
</feature>
<evidence type="ECO:0000313" key="8">
    <source>
        <dbReference type="Proteomes" id="UP000029868"/>
    </source>
</evidence>
<dbReference type="InterPro" id="IPR004837">
    <property type="entry name" value="NaCa_Exmemb"/>
</dbReference>
<sequence length="328" mass="35389">MLMQAGVLIVAIILAVFSAKILVTGAISIAKRFAIPEFIIGAFIIGFGTSLPEFAVNIQAALDGNTDLAIANILGSNLFNTCVTLGLLGLSGRLVINSDVRIKDAPYNLIAALMIAVCGNQLFLDHINYHQIMMSHALIFLCFFCIYVYYTLLEVKQGASHKQPLHKHHHQALESDNDSSSFKAFFYVISGLVGLVLGGELIVSSAEKIAQLLGLSNRLIGLLIVGPGTSMPELIASLVALRSKSTALILGNIIGSNIFNVFFTLGITATIQPVPLDFSLNQAVLFNVLAAALLSITFWFVSKENISRITAILLLLIYCVYTVLAIYQ</sequence>
<evidence type="ECO:0000313" key="7">
    <source>
        <dbReference type="EMBL" id="KGJ97934.1"/>
    </source>
</evidence>
<dbReference type="Proteomes" id="UP000029868">
    <property type="component" value="Unassembled WGS sequence"/>
</dbReference>
<evidence type="ECO:0000259" key="6">
    <source>
        <dbReference type="Pfam" id="PF01699"/>
    </source>
</evidence>
<evidence type="ECO:0000256" key="4">
    <source>
        <dbReference type="ARBA" id="ARBA00023136"/>
    </source>
</evidence>
<feature type="transmembrane region" description="Helical" evidence="5">
    <location>
        <begin position="283"/>
        <end position="302"/>
    </location>
</feature>
<name>A0A099L4P1_COLPS</name>
<evidence type="ECO:0000256" key="5">
    <source>
        <dbReference type="SAM" id="Phobius"/>
    </source>
</evidence>
<feature type="domain" description="Sodium/calcium exchanger membrane region" evidence="6">
    <location>
        <begin position="184"/>
        <end position="326"/>
    </location>
</feature>
<dbReference type="PANTHER" id="PTHR10846:SF8">
    <property type="entry name" value="INNER MEMBRANE PROTEIN YRBG"/>
    <property type="match status" value="1"/>
</dbReference>
<dbReference type="InterPro" id="IPR044880">
    <property type="entry name" value="NCX_ion-bd_dom_sf"/>
</dbReference>
<dbReference type="Gene3D" id="1.20.1420.30">
    <property type="entry name" value="NCX, central ion-binding region"/>
    <property type="match status" value="1"/>
</dbReference>
<dbReference type="RefSeq" id="WP_033080199.1">
    <property type="nucleotide sequence ID" value="NZ_JQEC01000001.1"/>
</dbReference>
<dbReference type="GO" id="GO:0008273">
    <property type="term" value="F:calcium, potassium:sodium antiporter activity"/>
    <property type="evidence" value="ECO:0007669"/>
    <property type="project" value="TreeGrafter"/>
</dbReference>
<feature type="transmembrane region" description="Helical" evidence="5">
    <location>
        <begin position="129"/>
        <end position="152"/>
    </location>
</feature>
<feature type="transmembrane region" description="Helical" evidence="5">
    <location>
        <begin position="38"/>
        <end position="58"/>
    </location>
</feature>
<evidence type="ECO:0000256" key="1">
    <source>
        <dbReference type="ARBA" id="ARBA00004141"/>
    </source>
</evidence>
<accession>A0A099L4P1</accession>
<keyword evidence="4 5" id="KW-0472">Membrane</keyword>
<feature type="transmembrane region" description="Helical" evidence="5">
    <location>
        <begin position="309"/>
        <end position="327"/>
    </location>
</feature>
<dbReference type="GO" id="GO:0005886">
    <property type="term" value="C:plasma membrane"/>
    <property type="evidence" value="ECO:0007669"/>
    <property type="project" value="TreeGrafter"/>
</dbReference>
<dbReference type="Pfam" id="PF01699">
    <property type="entry name" value="Na_Ca_ex"/>
    <property type="match status" value="2"/>
</dbReference>
<organism evidence="7 8">
    <name type="scientific">Colwellia psychrerythraea</name>
    <name type="common">Vibrio psychroerythus</name>
    <dbReference type="NCBI Taxonomy" id="28229"/>
    <lineage>
        <taxon>Bacteria</taxon>
        <taxon>Pseudomonadati</taxon>
        <taxon>Pseudomonadota</taxon>
        <taxon>Gammaproteobacteria</taxon>
        <taxon>Alteromonadales</taxon>
        <taxon>Colwelliaceae</taxon>
        <taxon>Colwellia</taxon>
    </lineage>
</organism>
<proteinExistence type="predicted"/>
<dbReference type="InterPro" id="IPR004481">
    <property type="entry name" value="K/Na/Ca-exchanger"/>
</dbReference>
<feature type="transmembrane region" description="Helical" evidence="5">
    <location>
        <begin position="218"/>
        <end position="241"/>
    </location>
</feature>
<comment type="subcellular location">
    <subcellularLocation>
        <location evidence="1">Membrane</location>
        <topology evidence="1">Multi-pass membrane protein</topology>
    </subcellularLocation>
</comment>
<dbReference type="OrthoDB" id="9794225at2"/>
<feature type="transmembrane region" description="Helical" evidence="5">
    <location>
        <begin position="184"/>
        <end position="206"/>
    </location>
</feature>
<dbReference type="NCBIfam" id="TIGR00367">
    <property type="entry name" value="calcium/sodium antiporter"/>
    <property type="match status" value="1"/>
</dbReference>